<reference evidence="3 4" key="1">
    <citation type="submission" date="2016-03" db="EMBL/GenBank/DDBJ databases">
        <title>EvidentialGene: Evidence-directed Construction of Genes on Genomes.</title>
        <authorList>
            <person name="Gilbert D.G."/>
            <person name="Choi J.-H."/>
            <person name="Mockaitis K."/>
            <person name="Colbourne J."/>
            <person name="Pfrender M."/>
        </authorList>
    </citation>
    <scope>NUCLEOTIDE SEQUENCE [LARGE SCALE GENOMIC DNA]</scope>
    <source>
        <strain evidence="3 4">Xinb3</strain>
        <tissue evidence="3">Complete organism</tissue>
    </source>
</reference>
<dbReference type="InterPro" id="IPR039719">
    <property type="entry name" value="FBXO28"/>
</dbReference>
<evidence type="ECO:0000259" key="2">
    <source>
        <dbReference type="PROSITE" id="PS50181"/>
    </source>
</evidence>
<feature type="domain" description="F-box" evidence="2">
    <location>
        <begin position="130"/>
        <end position="178"/>
    </location>
</feature>
<evidence type="ECO:0000256" key="1">
    <source>
        <dbReference type="SAM" id="MobiDB-lite"/>
    </source>
</evidence>
<accession>A0A164M0L7</accession>
<dbReference type="EMBL" id="LRGB01003115">
    <property type="protein sequence ID" value="KZS04611.1"/>
    <property type="molecule type" value="Genomic_DNA"/>
</dbReference>
<dbReference type="PANTHER" id="PTHR13252:SF9">
    <property type="entry name" value="F-BOX ONLY PROTEIN 28"/>
    <property type="match status" value="1"/>
</dbReference>
<dbReference type="AlphaFoldDB" id="A0A164M0L7"/>
<dbReference type="PANTHER" id="PTHR13252">
    <property type="entry name" value="F-BOX ONLY PROTEIN 28"/>
    <property type="match status" value="1"/>
</dbReference>
<evidence type="ECO:0000313" key="4">
    <source>
        <dbReference type="Proteomes" id="UP000076858"/>
    </source>
</evidence>
<feature type="region of interest" description="Disordered" evidence="1">
    <location>
        <begin position="415"/>
        <end position="452"/>
    </location>
</feature>
<dbReference type="SUPFAM" id="SSF81383">
    <property type="entry name" value="F-box domain"/>
    <property type="match status" value="1"/>
</dbReference>
<dbReference type="PROSITE" id="PS50181">
    <property type="entry name" value="FBOX"/>
    <property type="match status" value="1"/>
</dbReference>
<name>A0A164M0L7_9CRUS</name>
<sequence length="483" mass="55262">MLLNFDQKDSTIVSAGLPSERSTANIFDGPLWPSTSSHHFHEKLLIHWKFVLVDEIAIFERGILALSRRFSSSILFILFAFTDSRIETDSSAIDMTDLVLDFGDKISLNMGKQTINIQVHGRSNEDHEEKFTILSLNDDVFQEILSHLPYDEIAKLRLVNRQFNDVCQKILNKGFLSVQRYHNRCLKEMKAKLPRRESERRTHPLARHIDVLTGIETRLSLLSMTYYKYTVLGVFCFIPGKVLDECYRVLREVVVHKNPPKSYELLQELRDISSMAMEHFEEHIVPTMKRNQMINTAIRNNSPRFIRCLADADDSDSESNLPSPSTSASCTPLASKTLNNFVRASFTSPNTNQSSLSSNLKIELAVQQNRMTINSQKKQIMDLRTKIFDYGRKIAEQDRLLSEYSRKLIQLEKKISSNETEGDHVPSVVTPPPSGRKRPAEDDEETVAEEPPIVKRDILRTVKGQKSVVSSFSMSLRSRKSLQ</sequence>
<dbReference type="GO" id="GO:0000209">
    <property type="term" value="P:protein polyubiquitination"/>
    <property type="evidence" value="ECO:0007669"/>
    <property type="project" value="TreeGrafter"/>
</dbReference>
<dbReference type="STRING" id="35525.A0A164M0L7"/>
<dbReference type="InterPro" id="IPR036047">
    <property type="entry name" value="F-box-like_dom_sf"/>
</dbReference>
<comment type="caution">
    <text evidence="3">The sequence shown here is derived from an EMBL/GenBank/DDBJ whole genome shotgun (WGS) entry which is preliminary data.</text>
</comment>
<dbReference type="SMART" id="SM00256">
    <property type="entry name" value="FBOX"/>
    <property type="match status" value="1"/>
</dbReference>
<gene>
    <name evidence="3" type="ORF">APZ42_032410</name>
</gene>
<proteinExistence type="predicted"/>
<feature type="compositionally biased region" description="Basic and acidic residues" evidence="1">
    <location>
        <begin position="415"/>
        <end position="424"/>
    </location>
</feature>
<dbReference type="OrthoDB" id="5860767at2759"/>
<dbReference type="Proteomes" id="UP000076858">
    <property type="component" value="Unassembled WGS sequence"/>
</dbReference>
<keyword evidence="4" id="KW-1185">Reference proteome</keyword>
<organism evidence="3 4">
    <name type="scientific">Daphnia magna</name>
    <dbReference type="NCBI Taxonomy" id="35525"/>
    <lineage>
        <taxon>Eukaryota</taxon>
        <taxon>Metazoa</taxon>
        <taxon>Ecdysozoa</taxon>
        <taxon>Arthropoda</taxon>
        <taxon>Crustacea</taxon>
        <taxon>Branchiopoda</taxon>
        <taxon>Diplostraca</taxon>
        <taxon>Cladocera</taxon>
        <taxon>Anomopoda</taxon>
        <taxon>Daphniidae</taxon>
        <taxon>Daphnia</taxon>
    </lineage>
</organism>
<protein>
    <submittedName>
        <fullName evidence="3">F-box only protein 28</fullName>
    </submittedName>
</protein>
<dbReference type="InterPro" id="IPR001810">
    <property type="entry name" value="F-box_dom"/>
</dbReference>
<dbReference type="Pfam" id="PF00646">
    <property type="entry name" value="F-box"/>
    <property type="match status" value="1"/>
</dbReference>
<dbReference type="CDD" id="cd22100">
    <property type="entry name" value="F-box_FBXO28"/>
    <property type="match status" value="1"/>
</dbReference>
<evidence type="ECO:0000313" key="3">
    <source>
        <dbReference type="EMBL" id="KZS04611.1"/>
    </source>
</evidence>